<gene>
    <name evidence="2" type="ordered locus">Desor_3564</name>
</gene>
<dbReference type="InterPro" id="IPR007076">
    <property type="entry name" value="TfoX_N"/>
</dbReference>
<dbReference type="AlphaFoldDB" id="G7WIH2"/>
<dbReference type="Gene3D" id="3.30.1460.30">
    <property type="entry name" value="YgaC/TfoX-N like chaperone"/>
    <property type="match status" value="1"/>
</dbReference>
<evidence type="ECO:0000313" key="2">
    <source>
        <dbReference type="EMBL" id="AET69046.1"/>
    </source>
</evidence>
<evidence type="ECO:0000313" key="3">
    <source>
        <dbReference type="Proteomes" id="UP000006346"/>
    </source>
</evidence>
<dbReference type="STRING" id="768706.Desor_3564"/>
<dbReference type="PANTHER" id="PTHR36121:SF1">
    <property type="entry name" value="PROTEIN SXY"/>
    <property type="match status" value="1"/>
</dbReference>
<protein>
    <submittedName>
        <fullName evidence="2">Regulator of competence-specific genes</fullName>
    </submittedName>
</protein>
<dbReference type="KEGG" id="dor:Desor_3564"/>
<accession>G7WIH2</accession>
<reference evidence="3" key="1">
    <citation type="submission" date="2011-11" db="EMBL/GenBank/DDBJ databases">
        <title>Complete sequence of Desulfosporosinus orientis DSM 765.</title>
        <authorList>
            <person name="Lucas S."/>
            <person name="Han J."/>
            <person name="Lapidus A."/>
            <person name="Cheng J.-F."/>
            <person name="Goodwin L."/>
            <person name="Pitluck S."/>
            <person name="Peters L."/>
            <person name="Ovchinnikova G."/>
            <person name="Teshima H."/>
            <person name="Detter J.C."/>
            <person name="Han C."/>
            <person name="Tapia R."/>
            <person name="Land M."/>
            <person name="Hauser L."/>
            <person name="Kyrpides N."/>
            <person name="Ivanova N."/>
            <person name="Pagani I."/>
            <person name="Pester M."/>
            <person name="Spring S."/>
            <person name="Ollivier B."/>
            <person name="Rattei T."/>
            <person name="Klenk H.-P."/>
            <person name="Wagner M."/>
            <person name="Loy A."/>
            <person name="Woyke T."/>
        </authorList>
    </citation>
    <scope>NUCLEOTIDE SEQUENCE [LARGE SCALE GENOMIC DNA]</scope>
    <source>
        <strain evidence="3">ATCC 19365 / DSM 765 / NCIMB 8382 / VKM B-1628</strain>
    </source>
</reference>
<dbReference type="Pfam" id="PF04993">
    <property type="entry name" value="TfoX_N"/>
    <property type="match status" value="1"/>
</dbReference>
<dbReference type="PANTHER" id="PTHR36121">
    <property type="entry name" value="PROTEIN SXY"/>
    <property type="match status" value="1"/>
</dbReference>
<dbReference type="SUPFAM" id="SSF159894">
    <property type="entry name" value="YgaC/TfoX-N like"/>
    <property type="match status" value="1"/>
</dbReference>
<dbReference type="Proteomes" id="UP000006346">
    <property type="component" value="Chromosome"/>
</dbReference>
<reference evidence="2 3" key="2">
    <citation type="journal article" date="2012" name="J. Bacteriol.">
        <title>Complete genome sequences of Desulfosporosinus orientis DSM765T, Desulfosporosinus youngiae DSM17734T, Desulfosporosinus meridiei DSM13257T, and Desulfosporosinus acidiphilus DSM22704T.</title>
        <authorList>
            <person name="Pester M."/>
            <person name="Brambilla E."/>
            <person name="Alazard D."/>
            <person name="Rattei T."/>
            <person name="Weinmaier T."/>
            <person name="Han J."/>
            <person name="Lucas S."/>
            <person name="Lapidus A."/>
            <person name="Cheng J.F."/>
            <person name="Goodwin L."/>
            <person name="Pitluck S."/>
            <person name="Peters L."/>
            <person name="Ovchinnikova G."/>
            <person name="Teshima H."/>
            <person name="Detter J.C."/>
            <person name="Han C.S."/>
            <person name="Tapia R."/>
            <person name="Land M.L."/>
            <person name="Hauser L."/>
            <person name="Kyrpides N.C."/>
            <person name="Ivanova N.N."/>
            <person name="Pagani I."/>
            <person name="Huntmann M."/>
            <person name="Wei C.L."/>
            <person name="Davenport K.W."/>
            <person name="Daligault H."/>
            <person name="Chain P.S."/>
            <person name="Chen A."/>
            <person name="Mavromatis K."/>
            <person name="Markowitz V."/>
            <person name="Szeto E."/>
            <person name="Mikhailova N."/>
            <person name="Pati A."/>
            <person name="Wagner M."/>
            <person name="Woyke T."/>
            <person name="Ollivier B."/>
            <person name="Klenk H.P."/>
            <person name="Spring S."/>
            <person name="Loy A."/>
        </authorList>
    </citation>
    <scope>NUCLEOTIDE SEQUENCE [LARGE SCALE GENOMIC DNA]</scope>
    <source>
        <strain evidence="3">ATCC 19365 / DSM 765 / NCIMB 8382 / VKM B-1628</strain>
    </source>
</reference>
<sequence>MAVSESFKDYVLDQLGLLDQMGFIKVKKMFGGAGLYYDGLIFGLLADDVLYFKVDDSNRSDYEKAGTEAFRPFAHKPMVMSYYEVPVDIMEDREQLADWVWKALLVSKNNPPKKKKKKKASLSFIDNGC</sequence>
<evidence type="ECO:0000259" key="1">
    <source>
        <dbReference type="Pfam" id="PF04993"/>
    </source>
</evidence>
<dbReference type="PATRIC" id="fig|768706.3.peg.3592"/>
<dbReference type="InterPro" id="IPR047525">
    <property type="entry name" value="TfoX-like"/>
</dbReference>
<dbReference type="OrthoDB" id="9803291at2"/>
<dbReference type="EMBL" id="CP003108">
    <property type="protein sequence ID" value="AET69046.1"/>
    <property type="molecule type" value="Genomic_DNA"/>
</dbReference>
<organism evidence="2 3">
    <name type="scientific">Desulfosporosinus orientis (strain ATCC 19365 / DSM 765 / NCIMB 8382 / VKM B-1628 / Singapore I)</name>
    <name type="common">Desulfotomaculum orientis</name>
    <dbReference type="NCBI Taxonomy" id="768706"/>
    <lineage>
        <taxon>Bacteria</taxon>
        <taxon>Bacillati</taxon>
        <taxon>Bacillota</taxon>
        <taxon>Clostridia</taxon>
        <taxon>Eubacteriales</taxon>
        <taxon>Desulfitobacteriaceae</taxon>
        <taxon>Desulfosporosinus</taxon>
    </lineage>
</organism>
<proteinExistence type="predicted"/>
<name>G7WIH2_DESOD</name>
<keyword evidence="3" id="KW-1185">Reference proteome</keyword>
<dbReference type="HOGENOM" id="CLU_125849_1_1_9"/>
<dbReference type="RefSeq" id="WP_014185854.1">
    <property type="nucleotide sequence ID" value="NC_016584.1"/>
</dbReference>
<dbReference type="eggNOG" id="COG3070">
    <property type="taxonomic scope" value="Bacteria"/>
</dbReference>
<feature type="domain" description="TfoX N-terminal" evidence="1">
    <location>
        <begin position="17"/>
        <end position="104"/>
    </location>
</feature>